<evidence type="ECO:0000256" key="1">
    <source>
        <dbReference type="ARBA" id="ARBA00004370"/>
    </source>
</evidence>
<accession>A0ABT3PUW6</accession>
<evidence type="ECO:0000256" key="3">
    <source>
        <dbReference type="ARBA" id="ARBA00022781"/>
    </source>
</evidence>
<evidence type="ECO:0000256" key="4">
    <source>
        <dbReference type="ARBA" id="ARBA00023065"/>
    </source>
</evidence>
<dbReference type="InterPro" id="IPR026015">
    <property type="entry name" value="ATP_synth_OSCP/delta_N_sf"/>
</dbReference>
<comment type="similarity">
    <text evidence="7">Belongs to the ATPase delta chain family.</text>
</comment>
<protein>
    <recommendedName>
        <fullName evidence="7">ATP synthase subunit delta</fullName>
    </recommendedName>
    <alternativeName>
        <fullName evidence="7">ATP synthase F(1) sector subunit delta</fullName>
    </alternativeName>
    <alternativeName>
        <fullName evidence="7">F-type ATPase subunit delta</fullName>
        <shortName evidence="7">F-ATPase subunit delta</shortName>
    </alternativeName>
</protein>
<comment type="function">
    <text evidence="7">F(1)F(0) ATP synthase produces ATP from ADP in the presence of a proton or sodium gradient. F-type ATPases consist of two structural domains, F(1) containing the extramembraneous catalytic core and F(0) containing the membrane proton channel, linked together by a central stalk and a peripheral stalk. During catalysis, ATP synthesis in the catalytic domain of F(1) is coupled via a rotary mechanism of the central stalk subunits to proton translocation.</text>
</comment>
<evidence type="ECO:0000313" key="8">
    <source>
        <dbReference type="EMBL" id="MCW9711636.1"/>
    </source>
</evidence>
<keyword evidence="7" id="KW-0139">CF(1)</keyword>
<dbReference type="EMBL" id="JAJNDC010000001">
    <property type="protein sequence ID" value="MCW9711636.1"/>
    <property type="molecule type" value="Genomic_DNA"/>
</dbReference>
<name>A0ABT3PUW6_9BACT</name>
<dbReference type="InterPro" id="IPR000711">
    <property type="entry name" value="ATPase_OSCP/dsu"/>
</dbReference>
<keyword evidence="3 7" id="KW-0375">Hydrogen ion transport</keyword>
<keyword evidence="5 7" id="KW-0472">Membrane</keyword>
<dbReference type="NCBIfam" id="TIGR01145">
    <property type="entry name" value="ATP_synt_delta"/>
    <property type="match status" value="1"/>
</dbReference>
<dbReference type="RefSeq" id="WP_265787015.1">
    <property type="nucleotide sequence ID" value="NZ_BAABRS010000001.1"/>
</dbReference>
<evidence type="ECO:0000256" key="6">
    <source>
        <dbReference type="ARBA" id="ARBA00023310"/>
    </source>
</evidence>
<sequence>MHTTKAATRYATALLGVANERNELEEILEDIRFIHNTLNDSSELVTFLKSPVIKFDDKTAVLDKLFFDEIREATKLFLKLLSRKDRINLLDQITTAFIAQYKKQVGIITVNVYVAEELADEQRELLHQKLEEKTQKKVEMDISLDKSLKGGMAIRIDDTVIDGTVKHQLEQLEESLLSSTVE</sequence>
<keyword evidence="7" id="KW-1003">Cell membrane</keyword>
<dbReference type="Gene3D" id="1.10.520.20">
    <property type="entry name" value="N-terminal domain of the delta subunit of the F1F0-ATP synthase"/>
    <property type="match status" value="1"/>
</dbReference>
<dbReference type="PANTHER" id="PTHR11910">
    <property type="entry name" value="ATP SYNTHASE DELTA CHAIN"/>
    <property type="match status" value="1"/>
</dbReference>
<keyword evidence="9" id="KW-1185">Reference proteome</keyword>
<evidence type="ECO:0000256" key="7">
    <source>
        <dbReference type="HAMAP-Rule" id="MF_01416"/>
    </source>
</evidence>
<comment type="subcellular location">
    <subcellularLocation>
        <location evidence="7">Cell membrane</location>
        <topology evidence="7">Peripheral membrane protein</topology>
    </subcellularLocation>
    <subcellularLocation>
        <location evidence="1">Membrane</location>
    </subcellularLocation>
</comment>
<dbReference type="HAMAP" id="MF_01416">
    <property type="entry name" value="ATP_synth_delta_bact"/>
    <property type="match status" value="1"/>
</dbReference>
<comment type="caution">
    <text evidence="8">The sequence shown here is derived from an EMBL/GenBank/DDBJ whole genome shotgun (WGS) entry which is preliminary data.</text>
</comment>
<reference evidence="8 9" key="1">
    <citation type="submission" date="2021-11" db="EMBL/GenBank/DDBJ databases">
        <title>Aliifidinibius sp. nov., a new bacterium isolated from saline soil.</title>
        <authorList>
            <person name="Galisteo C."/>
            <person name="De La Haba R."/>
            <person name="Sanchez-Porro C."/>
            <person name="Ventosa A."/>
        </authorList>
    </citation>
    <scope>NUCLEOTIDE SEQUENCE [LARGE SCALE GENOMIC DNA]</scope>
    <source>
        <strain evidence="8 9">KACC 190600</strain>
    </source>
</reference>
<dbReference type="Pfam" id="PF00213">
    <property type="entry name" value="OSCP"/>
    <property type="match status" value="1"/>
</dbReference>
<keyword evidence="6 7" id="KW-0066">ATP synthesis</keyword>
<keyword evidence="2 7" id="KW-0813">Transport</keyword>
<gene>
    <name evidence="7 8" type="primary">atpH</name>
    <name evidence="8" type="ORF">LQ318_01855</name>
</gene>
<evidence type="ECO:0000256" key="2">
    <source>
        <dbReference type="ARBA" id="ARBA00022448"/>
    </source>
</evidence>
<keyword evidence="4 7" id="KW-0406">Ion transport</keyword>
<organism evidence="8 9">
    <name type="scientific">Fodinibius salicampi</name>
    <dbReference type="NCBI Taxonomy" id="1920655"/>
    <lineage>
        <taxon>Bacteria</taxon>
        <taxon>Pseudomonadati</taxon>
        <taxon>Balneolota</taxon>
        <taxon>Balneolia</taxon>
        <taxon>Balneolales</taxon>
        <taxon>Balneolaceae</taxon>
        <taxon>Fodinibius</taxon>
    </lineage>
</organism>
<proteinExistence type="inferred from homology"/>
<comment type="function">
    <text evidence="7">This protein is part of the stalk that links CF(0) to CF(1). It either transmits conformational changes from CF(0) to CF(1) or is implicated in proton conduction.</text>
</comment>
<dbReference type="SUPFAM" id="SSF47928">
    <property type="entry name" value="N-terminal domain of the delta subunit of the F1F0-ATP synthase"/>
    <property type="match status" value="1"/>
</dbReference>
<dbReference type="PRINTS" id="PR00125">
    <property type="entry name" value="ATPASEDELTA"/>
</dbReference>
<evidence type="ECO:0000313" key="9">
    <source>
        <dbReference type="Proteomes" id="UP001207337"/>
    </source>
</evidence>
<dbReference type="Proteomes" id="UP001207337">
    <property type="component" value="Unassembled WGS sequence"/>
</dbReference>
<evidence type="ECO:0000256" key="5">
    <source>
        <dbReference type="ARBA" id="ARBA00023136"/>
    </source>
</evidence>